<comment type="caution">
    <text evidence="2">The sequence shown here is derived from an EMBL/GenBank/DDBJ whole genome shotgun (WGS) entry which is preliminary data.</text>
</comment>
<evidence type="ECO:0000313" key="2">
    <source>
        <dbReference type="EMBL" id="MBE1610115.1"/>
    </source>
</evidence>
<feature type="region of interest" description="Disordered" evidence="1">
    <location>
        <begin position="149"/>
        <end position="337"/>
    </location>
</feature>
<dbReference type="EMBL" id="JADBEM010000001">
    <property type="protein sequence ID" value="MBE1610115.1"/>
    <property type="molecule type" value="Genomic_DNA"/>
</dbReference>
<feature type="compositionally biased region" description="Low complexity" evidence="1">
    <location>
        <begin position="165"/>
        <end position="177"/>
    </location>
</feature>
<feature type="region of interest" description="Disordered" evidence="1">
    <location>
        <begin position="63"/>
        <end position="117"/>
    </location>
</feature>
<keyword evidence="3" id="KW-1185">Reference proteome</keyword>
<name>A0A927N014_9ACTN</name>
<proteinExistence type="predicted"/>
<feature type="compositionally biased region" description="Low complexity" evidence="1">
    <location>
        <begin position="324"/>
        <end position="333"/>
    </location>
</feature>
<gene>
    <name evidence="2" type="ORF">HEB94_006963</name>
</gene>
<feature type="compositionally biased region" description="Basic and acidic residues" evidence="1">
    <location>
        <begin position="306"/>
        <end position="322"/>
    </location>
</feature>
<dbReference type="RefSeq" id="WP_192753536.1">
    <property type="nucleotide sequence ID" value="NZ_BAABJL010000131.1"/>
</dbReference>
<evidence type="ECO:0000313" key="3">
    <source>
        <dbReference type="Proteomes" id="UP000638648"/>
    </source>
</evidence>
<dbReference type="Proteomes" id="UP000638648">
    <property type="component" value="Unassembled WGS sequence"/>
</dbReference>
<sequence>MTGIFEAGTPPARIPAVAALLAVEGRITRLTGRLTRLEPVGMTAAPATAMLDDPLRGLDAVLPHREGGRGGPTHGEEETGEEATGKVTGAMPDRPGVGTRRHPRPQGTQWAAPGIGRETLERPATGAFDNSGWPGPRARTGEVFADALEGTAHPGAPTPDRVEYPAGTAAPAAPTRSADPDPDPEPRPGNGRLADAGPDPASTPTGARAEKPVGGQGSSDLRPTGPAVEDGADRVNGAAVTRRGGLRVGTDPLAALTVLRANVTGSGDGTPPQPGVTRADAGPGPDTAHPVRPAAPLTSAGPNTEQSHDEAAARPADTREPGNEIPAPHPSAEPSEELVETLLDAMTDRLRVDMLRSYGSAEE</sequence>
<evidence type="ECO:0000256" key="1">
    <source>
        <dbReference type="SAM" id="MobiDB-lite"/>
    </source>
</evidence>
<protein>
    <submittedName>
        <fullName evidence="2">Uncharacterized protein</fullName>
    </submittedName>
</protein>
<dbReference type="AlphaFoldDB" id="A0A927N014"/>
<organism evidence="2 3">
    <name type="scientific">Actinopolymorpha pittospori</name>
    <dbReference type="NCBI Taxonomy" id="648752"/>
    <lineage>
        <taxon>Bacteria</taxon>
        <taxon>Bacillati</taxon>
        <taxon>Actinomycetota</taxon>
        <taxon>Actinomycetes</taxon>
        <taxon>Propionibacteriales</taxon>
        <taxon>Actinopolymorphaceae</taxon>
        <taxon>Actinopolymorpha</taxon>
    </lineage>
</organism>
<accession>A0A927N014</accession>
<reference evidence="2" key="1">
    <citation type="submission" date="2020-10" db="EMBL/GenBank/DDBJ databases">
        <title>Sequencing the genomes of 1000 actinobacteria strains.</title>
        <authorList>
            <person name="Klenk H.-P."/>
        </authorList>
    </citation>
    <scope>NUCLEOTIDE SEQUENCE</scope>
    <source>
        <strain evidence="2">DSM 45354</strain>
    </source>
</reference>